<evidence type="ECO:0000313" key="3">
    <source>
        <dbReference type="Proteomes" id="UP000499080"/>
    </source>
</evidence>
<dbReference type="Proteomes" id="UP000499080">
    <property type="component" value="Unassembled WGS sequence"/>
</dbReference>
<gene>
    <name evidence="2" type="ORF">AVEN_15107_1</name>
</gene>
<organism evidence="2 3">
    <name type="scientific">Araneus ventricosus</name>
    <name type="common">Orbweaver spider</name>
    <name type="synonym">Epeira ventricosa</name>
    <dbReference type="NCBI Taxonomy" id="182803"/>
    <lineage>
        <taxon>Eukaryota</taxon>
        <taxon>Metazoa</taxon>
        <taxon>Ecdysozoa</taxon>
        <taxon>Arthropoda</taxon>
        <taxon>Chelicerata</taxon>
        <taxon>Arachnida</taxon>
        <taxon>Araneae</taxon>
        <taxon>Araneomorphae</taxon>
        <taxon>Entelegynae</taxon>
        <taxon>Araneoidea</taxon>
        <taxon>Araneidae</taxon>
        <taxon>Araneus</taxon>
    </lineage>
</organism>
<sequence>MLHYYEKNLKQHYLHQHENKPTKFRSISTPAIQSFFKSGSEKRTNSEIDKDEEQSSSQDCPNFKRSKPDILGDEEEEIIPEQTDTTKITSEIPGSRESPNPSVTELLHKLMINQINVLISFKVFVS</sequence>
<proteinExistence type="predicted"/>
<dbReference type="EMBL" id="BGPR01081694">
    <property type="protein sequence ID" value="GBL84071.1"/>
    <property type="molecule type" value="Genomic_DNA"/>
</dbReference>
<evidence type="ECO:0000256" key="1">
    <source>
        <dbReference type="SAM" id="MobiDB-lite"/>
    </source>
</evidence>
<keyword evidence="3" id="KW-1185">Reference proteome</keyword>
<evidence type="ECO:0000313" key="2">
    <source>
        <dbReference type="EMBL" id="GBL84071.1"/>
    </source>
</evidence>
<reference evidence="2 3" key="1">
    <citation type="journal article" date="2019" name="Sci. Rep.">
        <title>Orb-weaving spider Araneus ventricosus genome elucidates the spidroin gene catalogue.</title>
        <authorList>
            <person name="Kono N."/>
            <person name="Nakamura H."/>
            <person name="Ohtoshi R."/>
            <person name="Moran D.A.P."/>
            <person name="Shinohara A."/>
            <person name="Yoshida Y."/>
            <person name="Fujiwara M."/>
            <person name="Mori M."/>
            <person name="Tomita M."/>
            <person name="Arakawa K."/>
        </authorList>
    </citation>
    <scope>NUCLEOTIDE SEQUENCE [LARGE SCALE GENOMIC DNA]</scope>
</reference>
<feature type="region of interest" description="Disordered" evidence="1">
    <location>
        <begin position="35"/>
        <end position="101"/>
    </location>
</feature>
<comment type="caution">
    <text evidence="2">The sequence shown here is derived from an EMBL/GenBank/DDBJ whole genome shotgun (WGS) entry which is preliminary data.</text>
</comment>
<protein>
    <submittedName>
        <fullName evidence="2">Uncharacterized protein</fullName>
    </submittedName>
</protein>
<accession>A0A4Y2AVJ3</accession>
<name>A0A4Y2AVJ3_ARAVE</name>
<feature type="compositionally biased region" description="Basic and acidic residues" evidence="1">
    <location>
        <begin position="39"/>
        <end position="48"/>
    </location>
</feature>
<dbReference type="AlphaFoldDB" id="A0A4Y2AVJ3"/>